<dbReference type="PROSITE" id="PS51318">
    <property type="entry name" value="TAT"/>
    <property type="match status" value="1"/>
</dbReference>
<dbReference type="InterPro" id="IPR023296">
    <property type="entry name" value="Glyco_hydro_beta-prop_sf"/>
</dbReference>
<dbReference type="AlphaFoldDB" id="A0A517R5K8"/>
<protein>
    <recommendedName>
        <fullName evidence="3">Glycosyl hydrolase family 32 N-terminal domain-containing protein</fullName>
    </recommendedName>
</protein>
<proteinExistence type="predicted"/>
<dbReference type="OrthoDB" id="177802at2"/>
<evidence type="ECO:0008006" key="3">
    <source>
        <dbReference type="Google" id="ProtNLM"/>
    </source>
</evidence>
<dbReference type="EMBL" id="CP036268">
    <property type="protein sequence ID" value="QDT39171.1"/>
    <property type="molecule type" value="Genomic_DNA"/>
</dbReference>
<evidence type="ECO:0000313" key="1">
    <source>
        <dbReference type="EMBL" id="QDT39171.1"/>
    </source>
</evidence>
<gene>
    <name evidence="1" type="ORF">Pan189_35740</name>
</gene>
<dbReference type="InterPro" id="IPR006311">
    <property type="entry name" value="TAT_signal"/>
</dbReference>
<dbReference type="RefSeq" id="WP_145365332.1">
    <property type="nucleotide sequence ID" value="NZ_CP036268.1"/>
</dbReference>
<evidence type="ECO:0000313" key="2">
    <source>
        <dbReference type="Proteomes" id="UP000317318"/>
    </source>
</evidence>
<dbReference type="Proteomes" id="UP000317318">
    <property type="component" value="Chromosome"/>
</dbReference>
<accession>A0A517R5K8</accession>
<organism evidence="1 2">
    <name type="scientific">Stratiformator vulcanicus</name>
    <dbReference type="NCBI Taxonomy" id="2527980"/>
    <lineage>
        <taxon>Bacteria</taxon>
        <taxon>Pseudomonadati</taxon>
        <taxon>Planctomycetota</taxon>
        <taxon>Planctomycetia</taxon>
        <taxon>Planctomycetales</taxon>
        <taxon>Planctomycetaceae</taxon>
        <taxon>Stratiformator</taxon>
    </lineage>
</organism>
<dbReference type="Gene3D" id="2.115.10.20">
    <property type="entry name" value="Glycosyl hydrolase domain, family 43"/>
    <property type="match status" value="1"/>
</dbReference>
<sequence length="555" mass="63860">MQRREFMQWSAAASGAAAIGSAATESAAQSVTPANQADDLTAYDDPGFRGPRTLLFLDYFPLTRTDNVSIKQSTASYVPEGDFVDPLVGRMTYHDGGSQPYWDDDAQLWRRIEGYPDIYRYESEDGIRWRISPEPDAQPPGGQKHPHHLTTAKHGGLPCGTFVDPQKVDGYRFKIPVLEGNGPAYRSAVADETSFWHRHALEAKSKGGAKFFRPRKHSFLCSPDGVNWEYRPDYNWGQPNLITEEHFTIFFNHHTGLYTIAMRARWGDRRIFFTTSADFKTWTPPRMALHPDVMDQGRIEFHGSSISRYDSYYIALVWYGNYSSADNPHWTGKGTDQTHLAHSYDGQHFIRGLRKPLIPLTQPGQPEFNGLWTRGLIRRDEDILIYSDTWEREFAEPVQNESRSDAITRQRSSKPFRRHVIHRLRRDGFTYLEAEGHIGTFQTHWIVLHDGEVCLNADASHGVISYEVAKLRSGDPIEGFSFDECVPLIGRDEVRFQLRFKEHPNLQAATNRQIYIRFRIERAKVYSLTMNFGTDPTHRDRIELDMPIHDPSWIY</sequence>
<reference evidence="1 2" key="1">
    <citation type="submission" date="2019-02" db="EMBL/GenBank/DDBJ databases">
        <title>Deep-cultivation of Planctomycetes and their phenomic and genomic characterization uncovers novel biology.</title>
        <authorList>
            <person name="Wiegand S."/>
            <person name="Jogler M."/>
            <person name="Boedeker C."/>
            <person name="Pinto D."/>
            <person name="Vollmers J."/>
            <person name="Rivas-Marin E."/>
            <person name="Kohn T."/>
            <person name="Peeters S.H."/>
            <person name="Heuer A."/>
            <person name="Rast P."/>
            <person name="Oberbeckmann S."/>
            <person name="Bunk B."/>
            <person name="Jeske O."/>
            <person name="Meyerdierks A."/>
            <person name="Storesund J.E."/>
            <person name="Kallscheuer N."/>
            <person name="Luecker S."/>
            <person name="Lage O.M."/>
            <person name="Pohl T."/>
            <person name="Merkel B.J."/>
            <person name="Hornburger P."/>
            <person name="Mueller R.-W."/>
            <person name="Bruemmer F."/>
            <person name="Labrenz M."/>
            <person name="Spormann A.M."/>
            <person name="Op den Camp H."/>
            <person name="Overmann J."/>
            <person name="Amann R."/>
            <person name="Jetten M.S.M."/>
            <person name="Mascher T."/>
            <person name="Medema M.H."/>
            <person name="Devos D.P."/>
            <person name="Kaster A.-K."/>
            <person name="Ovreas L."/>
            <person name="Rohde M."/>
            <person name="Galperin M.Y."/>
            <person name="Jogler C."/>
        </authorList>
    </citation>
    <scope>NUCLEOTIDE SEQUENCE [LARGE SCALE GENOMIC DNA]</scope>
    <source>
        <strain evidence="1 2">Pan189</strain>
    </source>
</reference>
<name>A0A517R5K8_9PLAN</name>
<keyword evidence="2" id="KW-1185">Reference proteome</keyword>
<dbReference type="KEGG" id="svp:Pan189_35740"/>